<dbReference type="eggNOG" id="ENOG502ZCJ1">
    <property type="taxonomic scope" value="Bacteria"/>
</dbReference>
<sequence>MIRIRMFGLNGQSTLSNLQGKQKEIYKAIDNSPFMFEYDTVNQLLFELIVRENIINASIDLSKSKAVFSSFRTSGFNPAYWIRGNKGYLLRYDVMPADAIEDIFINSQYYGFECSTAIVIIFYKAVLESIERRIFNYLFQNLLVWDWNYDRDLQIITLPGDDFIPGDVVYFFNPDFDQPIWMGENAVFLGDGKYFGHGIGIRTAEQMVEALNTRRRENAKRTAYLLEQYSRLNFSSLERFAKNKPTL</sequence>
<evidence type="ECO:0000313" key="5">
    <source>
        <dbReference type="EMBL" id="EIJ81737.1"/>
    </source>
</evidence>
<dbReference type="EMBL" id="AFEU01000001">
    <property type="protein sequence ID" value="EIJ81737.1"/>
    <property type="molecule type" value="Genomic_DNA"/>
</dbReference>
<dbReference type="InterPro" id="IPR020916">
    <property type="entry name" value="Gln_gamma-glutamylTfrase_bac"/>
</dbReference>
<evidence type="ECO:0000256" key="3">
    <source>
        <dbReference type="ARBA" id="ARBA00023315"/>
    </source>
</evidence>
<dbReference type="RefSeq" id="WP_003350479.1">
    <property type="nucleotide sequence ID" value="NZ_AFEU01000001.1"/>
</dbReference>
<dbReference type="STRING" id="997296.PB1_02320"/>
<dbReference type="Pfam" id="PF20085">
    <property type="entry name" value="TGL"/>
    <property type="match status" value="1"/>
</dbReference>
<keyword evidence="6" id="KW-1185">Reference proteome</keyword>
<comment type="caution">
    <text evidence="5">The sequence shown here is derived from an EMBL/GenBank/DDBJ whole genome shotgun (WGS) entry which is preliminary data.</text>
</comment>
<accession>I3E5G6</accession>
<dbReference type="AlphaFoldDB" id="I3E5G6"/>
<reference evidence="5 6" key="1">
    <citation type="journal article" date="2012" name="Appl. Environ. Microbiol.">
        <title>Genome Sequence of Thermotolerant Bacillus methanolicus: Features and Regulation Related to Methylotrophy and Production of L-Lysine and L-Glutamate from Methanol.</title>
        <authorList>
            <person name="Heggeset T.M."/>
            <person name="Krog A."/>
            <person name="Balzer S."/>
            <person name="Wentzel A."/>
            <person name="Ellingsen T.E."/>
            <person name="Brautaset T."/>
        </authorList>
    </citation>
    <scope>NUCLEOTIDE SEQUENCE [LARGE SCALE GENOMIC DNA]</scope>
    <source>
        <strain evidence="5 6">PB1</strain>
    </source>
</reference>
<keyword evidence="3 4" id="KW-0012">Acyltransferase</keyword>
<evidence type="ECO:0000313" key="6">
    <source>
        <dbReference type="Proteomes" id="UP000010523"/>
    </source>
</evidence>
<protein>
    <recommendedName>
        <fullName evidence="4">Protein-glutamine gamma-glutamyltransferase</fullName>
        <ecNumber evidence="4">2.3.2.13</ecNumber>
    </recommendedName>
    <alternativeName>
        <fullName evidence="4">Transglutaminase</fullName>
        <shortName evidence="4">TGase</shortName>
    </alternativeName>
</protein>
<dbReference type="HAMAP" id="MF_00727">
    <property type="entry name" value="Tgl"/>
    <property type="match status" value="1"/>
</dbReference>
<proteinExistence type="inferred from homology"/>
<comment type="catalytic activity">
    <reaction evidence="4">
        <text>L-glutaminyl-[protein] + L-lysyl-[protein] = [protein]-L-lysyl-N(6)-5-L-glutamyl-[protein] + NH4(+)</text>
        <dbReference type="Rhea" id="RHEA:54816"/>
        <dbReference type="Rhea" id="RHEA-COMP:9752"/>
        <dbReference type="Rhea" id="RHEA-COMP:10207"/>
        <dbReference type="Rhea" id="RHEA-COMP:14005"/>
        <dbReference type="ChEBI" id="CHEBI:28938"/>
        <dbReference type="ChEBI" id="CHEBI:29969"/>
        <dbReference type="ChEBI" id="CHEBI:30011"/>
        <dbReference type="ChEBI" id="CHEBI:138370"/>
        <dbReference type="EC" id="2.3.2.13"/>
    </reaction>
</comment>
<evidence type="ECO:0000256" key="2">
    <source>
        <dbReference type="ARBA" id="ARBA00022969"/>
    </source>
</evidence>
<evidence type="ECO:0000256" key="4">
    <source>
        <dbReference type="HAMAP-Rule" id="MF_00727"/>
    </source>
</evidence>
<evidence type="ECO:0000256" key="1">
    <source>
        <dbReference type="ARBA" id="ARBA00022679"/>
    </source>
</evidence>
<keyword evidence="1 4" id="KW-0808">Transferase</keyword>
<dbReference type="OrthoDB" id="1845399at2"/>
<comment type="function">
    <text evidence="4">Probably plays a role in the assembly of the spore coat proteins by catalyzing epsilon-(gamma-glutamyl)lysine cross-links.</text>
</comment>
<gene>
    <name evidence="4 5" type="primary">tgl</name>
    <name evidence="5" type="ORF">PB1_02320</name>
</gene>
<dbReference type="GO" id="GO:0003810">
    <property type="term" value="F:protein-glutamine gamma-glutamyltransferase activity"/>
    <property type="evidence" value="ECO:0007669"/>
    <property type="project" value="UniProtKB-UniRule"/>
</dbReference>
<dbReference type="PATRIC" id="fig|997296.3.peg.518"/>
<organism evidence="5 6">
    <name type="scientific">Bacillus methanolicus PB1</name>
    <dbReference type="NCBI Taxonomy" id="997296"/>
    <lineage>
        <taxon>Bacteria</taxon>
        <taxon>Bacillati</taxon>
        <taxon>Bacillota</taxon>
        <taxon>Bacilli</taxon>
        <taxon>Bacillales</taxon>
        <taxon>Bacillaceae</taxon>
        <taxon>Bacillus</taxon>
    </lineage>
</organism>
<comment type="similarity">
    <text evidence="4">Belongs to the bacillus TGase family.</text>
</comment>
<dbReference type="Proteomes" id="UP000010523">
    <property type="component" value="Unassembled WGS sequence"/>
</dbReference>
<dbReference type="GO" id="GO:0030435">
    <property type="term" value="P:sporulation resulting in formation of a cellular spore"/>
    <property type="evidence" value="ECO:0007669"/>
    <property type="project" value="UniProtKB-UniRule"/>
</dbReference>
<name>I3E5G6_BACMT</name>
<dbReference type="EC" id="2.3.2.13" evidence="4"/>
<keyword evidence="2 4" id="KW-0749">Sporulation</keyword>